<gene>
    <name evidence="1" type="ORF">SAMN02746098_04864</name>
</gene>
<proteinExistence type="predicted"/>
<reference evidence="2" key="1">
    <citation type="submission" date="2016-11" db="EMBL/GenBank/DDBJ databases">
        <authorList>
            <person name="Varghese N."/>
            <person name="Submissions S."/>
        </authorList>
    </citation>
    <scope>NUCLEOTIDE SEQUENCE [LARGE SCALE GENOMIC DNA]</scope>
    <source>
        <strain evidence="2">DSM 15449</strain>
    </source>
</reference>
<evidence type="ECO:0000313" key="1">
    <source>
        <dbReference type="EMBL" id="SHI91949.1"/>
    </source>
</evidence>
<dbReference type="RefSeq" id="WP_073032904.1">
    <property type="nucleotide sequence ID" value="NZ_FQXJ01000029.1"/>
</dbReference>
<sequence>MALLNYNRSILTNQANTSAIVLTGIDQLILEFGLFVSQAINFVELLTTVGWIVTGTSPLEPNQPIIELTIQQDGVVVASINQESIQDGGDTPLENLSTFQAVLTNVPAGHHVYQLFARNLQTVQGTITINGPANISGKVIS</sequence>
<dbReference type="EMBL" id="FQXJ01000029">
    <property type="protein sequence ID" value="SHI91949.1"/>
    <property type="molecule type" value="Genomic_DNA"/>
</dbReference>
<name>A0A1M6F2U8_9FIRM</name>
<dbReference type="AlphaFoldDB" id="A0A1M6F2U8"/>
<dbReference type="OrthoDB" id="2613860at2"/>
<dbReference type="Proteomes" id="UP000183954">
    <property type="component" value="Unassembled WGS sequence"/>
</dbReference>
<accession>A0A1M6F2U8</accession>
<keyword evidence="2" id="KW-1185">Reference proteome</keyword>
<dbReference type="STRING" id="1121420.SAMN02746098_04864"/>
<protein>
    <submittedName>
        <fullName evidence="1">Uncharacterized protein</fullName>
    </submittedName>
</protein>
<evidence type="ECO:0000313" key="2">
    <source>
        <dbReference type="Proteomes" id="UP000183954"/>
    </source>
</evidence>
<organism evidence="1 2">
    <name type="scientific">Desulfosporosinus lacus DSM 15449</name>
    <dbReference type="NCBI Taxonomy" id="1121420"/>
    <lineage>
        <taxon>Bacteria</taxon>
        <taxon>Bacillati</taxon>
        <taxon>Bacillota</taxon>
        <taxon>Clostridia</taxon>
        <taxon>Eubacteriales</taxon>
        <taxon>Desulfitobacteriaceae</taxon>
        <taxon>Desulfosporosinus</taxon>
    </lineage>
</organism>